<protein>
    <recommendedName>
        <fullName evidence="1">PIN domain-containing protein</fullName>
    </recommendedName>
</protein>
<evidence type="ECO:0000259" key="1">
    <source>
        <dbReference type="Pfam" id="PF01850"/>
    </source>
</evidence>
<dbReference type="Proteomes" id="UP000008005">
    <property type="component" value="Chromosome"/>
</dbReference>
<sequence>MNQEERNLIMNKYILDSSALLALFNSETGSDKVEELLPLSIMSTVNIAEVVAELDKKLNISFIQSKAMISASINKIVALEFDQAIEIGRLKKETEQFGLSLGDRACIN</sequence>
<dbReference type="Gene3D" id="3.40.50.1010">
    <property type="entry name" value="5'-nuclease"/>
    <property type="match status" value="1"/>
</dbReference>
<accession>H8K529</accession>
<reference evidence="3" key="1">
    <citation type="submission" date="2012-02" db="EMBL/GenBank/DDBJ databases">
        <title>Complete genome sequence of Candidatus Rickettsia amblyommii strain GAT-30V.</title>
        <authorList>
            <person name="Johnson S.L."/>
            <person name="Munk A.C."/>
            <person name="Han S."/>
            <person name="Bruce D.C."/>
            <person name="Dasch G.A."/>
        </authorList>
    </citation>
    <scope>NUCLEOTIDE SEQUENCE [LARGE SCALE GENOMIC DNA]</scope>
    <source>
        <strain evidence="3">GAT-30V</strain>
    </source>
</reference>
<dbReference type="InterPro" id="IPR002716">
    <property type="entry name" value="PIN_dom"/>
</dbReference>
<reference evidence="2 3" key="2">
    <citation type="journal article" date="2016" name="Int. J. Syst. Evol. Microbiol.">
        <title>Rickettsia amblyommatis sp. nov., a spotted fever group Rickettsia associated with multiple species of Amblyomma ticks in North, Central and South America.</title>
        <authorList>
            <person name="Karpathy S.E."/>
            <person name="Slater K.S."/>
            <person name="Goldsmith C.S."/>
            <person name="Nicholson W.L."/>
            <person name="Paddock C.D."/>
        </authorList>
    </citation>
    <scope>NUCLEOTIDE SEQUENCE [LARGE SCALE GENOMIC DNA]</scope>
    <source>
        <strain evidence="2 3">GAT-30V</strain>
    </source>
</reference>
<evidence type="ECO:0000313" key="3">
    <source>
        <dbReference type="Proteomes" id="UP000008005"/>
    </source>
</evidence>
<organism evidence="2 3">
    <name type="scientific">Rickettsia amblyommatis (strain GAT-30V)</name>
    <name type="common">Rickettsia amblyommii</name>
    <dbReference type="NCBI Taxonomy" id="1105111"/>
    <lineage>
        <taxon>Bacteria</taxon>
        <taxon>Pseudomonadati</taxon>
        <taxon>Pseudomonadota</taxon>
        <taxon>Alphaproteobacteria</taxon>
        <taxon>Rickettsiales</taxon>
        <taxon>Rickettsiaceae</taxon>
        <taxon>Rickettsieae</taxon>
        <taxon>Rickettsia</taxon>
        <taxon>spotted fever group</taxon>
    </lineage>
</organism>
<dbReference type="SUPFAM" id="SSF88723">
    <property type="entry name" value="PIN domain-like"/>
    <property type="match status" value="1"/>
</dbReference>
<dbReference type="EMBL" id="CP003334">
    <property type="protein sequence ID" value="AFC69623.1"/>
    <property type="molecule type" value="Genomic_DNA"/>
</dbReference>
<dbReference type="KEGG" id="ram:MCE_03440"/>
<name>H8K529_RICAG</name>
<dbReference type="AlphaFoldDB" id="H8K529"/>
<proteinExistence type="predicted"/>
<feature type="domain" description="PIN" evidence="1">
    <location>
        <begin position="13"/>
        <end position="106"/>
    </location>
</feature>
<dbReference type="Pfam" id="PF01850">
    <property type="entry name" value="PIN"/>
    <property type="match status" value="1"/>
</dbReference>
<evidence type="ECO:0000313" key="2">
    <source>
        <dbReference type="EMBL" id="AFC69623.1"/>
    </source>
</evidence>
<dbReference type="InterPro" id="IPR029060">
    <property type="entry name" value="PIN-like_dom_sf"/>
</dbReference>
<dbReference type="HOGENOM" id="CLU_135601_4_0_5"/>
<dbReference type="STRING" id="1105111.MCE_03440"/>
<gene>
    <name evidence="2" type="ordered locus">MCE_03440</name>
</gene>